<dbReference type="PANTHER" id="PTHR42909">
    <property type="entry name" value="ZGC:136858"/>
    <property type="match status" value="1"/>
</dbReference>
<dbReference type="InterPro" id="IPR007342">
    <property type="entry name" value="PsuG"/>
</dbReference>
<dbReference type="EMBL" id="PXYV01000021">
    <property type="protein sequence ID" value="PSR22176.1"/>
    <property type="molecule type" value="Genomic_DNA"/>
</dbReference>
<comment type="function">
    <text evidence="6">Catalyzes the reversible cleavage of pseudouridine 5'-phosphate (PsiMP) to ribose 5-phosphate and uracil. Functions biologically in the cleavage direction, as part of a pseudouridine degradation pathway.</text>
</comment>
<organism evidence="7 8">
    <name type="scientific">Sulfobacillus acidophilus</name>
    <dbReference type="NCBI Taxonomy" id="53633"/>
    <lineage>
        <taxon>Bacteria</taxon>
        <taxon>Bacillati</taxon>
        <taxon>Bacillota</taxon>
        <taxon>Clostridia</taxon>
        <taxon>Eubacteriales</taxon>
        <taxon>Clostridiales Family XVII. Incertae Sedis</taxon>
        <taxon>Sulfobacillus</taxon>
    </lineage>
</organism>
<dbReference type="Proteomes" id="UP000241848">
    <property type="component" value="Unassembled WGS sequence"/>
</dbReference>
<dbReference type="GO" id="GO:0016798">
    <property type="term" value="F:hydrolase activity, acting on glycosyl bonds"/>
    <property type="evidence" value="ECO:0007669"/>
    <property type="project" value="UniProtKB-KW"/>
</dbReference>
<dbReference type="PANTHER" id="PTHR42909:SF1">
    <property type="entry name" value="CARBOHYDRATE KINASE PFKB DOMAIN-CONTAINING PROTEIN"/>
    <property type="match status" value="1"/>
</dbReference>
<comment type="cofactor">
    <cofactor evidence="6">
        <name>Mn(2+)</name>
        <dbReference type="ChEBI" id="CHEBI:29035"/>
    </cofactor>
    <text evidence="6">Binds 1 Mn(2+) ion per subunit.</text>
</comment>
<dbReference type="InterPro" id="IPR022830">
    <property type="entry name" value="Indigdn_synthA-like"/>
</dbReference>
<feature type="binding site" evidence="6">
    <location>
        <position position="131"/>
    </location>
    <ligand>
        <name>Mn(2+)</name>
        <dbReference type="ChEBI" id="CHEBI:29035"/>
    </ligand>
</feature>
<evidence type="ECO:0000256" key="4">
    <source>
        <dbReference type="ARBA" id="ARBA00023239"/>
    </source>
</evidence>
<evidence type="ECO:0000256" key="2">
    <source>
        <dbReference type="ARBA" id="ARBA00022801"/>
    </source>
</evidence>
<dbReference type="Pfam" id="PF04227">
    <property type="entry name" value="Indigoidine_A"/>
    <property type="match status" value="1"/>
</dbReference>
<dbReference type="GO" id="GO:0046872">
    <property type="term" value="F:metal ion binding"/>
    <property type="evidence" value="ECO:0007669"/>
    <property type="project" value="UniProtKB-KW"/>
</dbReference>
<evidence type="ECO:0000256" key="5">
    <source>
        <dbReference type="ARBA" id="ARBA00023295"/>
    </source>
</evidence>
<dbReference type="GO" id="GO:0004730">
    <property type="term" value="F:pseudouridylate synthase activity"/>
    <property type="evidence" value="ECO:0007669"/>
    <property type="project" value="UniProtKB-UniRule"/>
</dbReference>
<dbReference type="GO" id="GO:0046113">
    <property type="term" value="P:nucleobase catabolic process"/>
    <property type="evidence" value="ECO:0007669"/>
    <property type="project" value="UniProtKB-UniRule"/>
</dbReference>
<name>A0A2T2WIY1_9FIRM</name>
<proteinExistence type="inferred from homology"/>
<keyword evidence="1 6" id="KW-0479">Metal-binding</keyword>
<gene>
    <name evidence="6" type="primary">psuG</name>
    <name evidence="7" type="ORF">C7B45_08060</name>
</gene>
<keyword evidence="5 6" id="KW-0326">Glycosidase</keyword>
<evidence type="ECO:0000256" key="3">
    <source>
        <dbReference type="ARBA" id="ARBA00023211"/>
    </source>
</evidence>
<evidence type="ECO:0000256" key="1">
    <source>
        <dbReference type="ARBA" id="ARBA00022723"/>
    </source>
</evidence>
<comment type="subunit">
    <text evidence="6">Homotrimer.</text>
</comment>
<evidence type="ECO:0000313" key="8">
    <source>
        <dbReference type="Proteomes" id="UP000241848"/>
    </source>
</evidence>
<sequence length="294" mass="31033">MISDEVQVALSSKAPVVALETAVLTHGLPFPDNLETMRKMDGAVRKYGAVPAVVAIRQGQIVVGLEAREWESLLEGAEKCSIRDLGAIVARGQNGGTTVAATAYLAQRAGIRVFATGGIGGVHRGWETSLDVSADLYVLSRCAMTVVCSGAKSILDIPKTLEMLESLGIPVIGYQTDHMPGFYVADTGLNISTRLENVRDVAMMERTMRQLDLSQALLVVQPGPRSVDGAVVEALIAEALKEARAQFVSGKDATPFLLGYLNQRAGAQLKAANIALLEQNASLAAQIAGAFSAV</sequence>
<protein>
    <recommendedName>
        <fullName evidence="6">Pseudouridine-5'-phosphate glycosidase</fullName>
        <shortName evidence="6">PsiMP glycosidase</shortName>
        <ecNumber evidence="6">4.2.1.70</ecNumber>
    </recommendedName>
</protein>
<keyword evidence="3 6" id="KW-0464">Manganese</keyword>
<feature type="active site" description="Nucleophile" evidence="6">
    <location>
        <position position="152"/>
    </location>
</feature>
<feature type="binding site" evidence="6">
    <location>
        <position position="79"/>
    </location>
    <ligand>
        <name>substrate</name>
    </ligand>
</feature>
<comment type="catalytic activity">
    <reaction evidence="6">
        <text>D-ribose 5-phosphate + uracil = psi-UMP + H2O</text>
        <dbReference type="Rhea" id="RHEA:18337"/>
        <dbReference type="ChEBI" id="CHEBI:15377"/>
        <dbReference type="ChEBI" id="CHEBI:17568"/>
        <dbReference type="ChEBI" id="CHEBI:58380"/>
        <dbReference type="ChEBI" id="CHEBI:78346"/>
        <dbReference type="EC" id="4.2.1.70"/>
    </reaction>
</comment>
<dbReference type="HAMAP" id="MF_01876">
    <property type="entry name" value="PsiMP_glycosidase"/>
    <property type="match status" value="1"/>
</dbReference>
<comment type="similarity">
    <text evidence="6">Belongs to the pseudouridine-5'-phosphate glycosidase family.</text>
</comment>
<dbReference type="Gene3D" id="3.40.1790.10">
    <property type="entry name" value="Indigoidine synthase domain"/>
    <property type="match status" value="1"/>
</dbReference>
<accession>A0A2T2WIY1</accession>
<keyword evidence="2 6" id="KW-0378">Hydrolase</keyword>
<dbReference type="AlphaFoldDB" id="A0A2T2WIY1"/>
<feature type="binding site" evidence="6">
    <location>
        <begin position="133"/>
        <end position="135"/>
    </location>
    <ligand>
        <name>substrate</name>
    </ligand>
</feature>
<dbReference type="SUPFAM" id="SSF110581">
    <property type="entry name" value="Indigoidine synthase A-like"/>
    <property type="match status" value="1"/>
</dbReference>
<keyword evidence="4 6" id="KW-0456">Lyase</keyword>
<evidence type="ECO:0000313" key="7">
    <source>
        <dbReference type="EMBL" id="PSR22176.1"/>
    </source>
</evidence>
<dbReference type="EC" id="4.2.1.70" evidence="6"/>
<feature type="active site" description="Proton donor" evidence="6">
    <location>
        <position position="20"/>
    </location>
</feature>
<evidence type="ECO:0000256" key="6">
    <source>
        <dbReference type="HAMAP-Rule" id="MF_01876"/>
    </source>
</evidence>
<reference evidence="7 8" key="1">
    <citation type="journal article" date="2014" name="BMC Genomics">
        <title>Comparison of environmental and isolate Sulfobacillus genomes reveals diverse carbon, sulfur, nitrogen, and hydrogen metabolisms.</title>
        <authorList>
            <person name="Justice N.B."/>
            <person name="Norman A."/>
            <person name="Brown C.T."/>
            <person name="Singh A."/>
            <person name="Thomas B.C."/>
            <person name="Banfield J.F."/>
        </authorList>
    </citation>
    <scope>NUCLEOTIDE SEQUENCE [LARGE SCALE GENOMIC DNA]</scope>
    <source>
        <strain evidence="7">AMDSBA3</strain>
    </source>
</reference>
<feature type="binding site" evidence="6">
    <location>
        <position position="99"/>
    </location>
    <ligand>
        <name>substrate</name>
    </ligand>
</feature>
<comment type="caution">
    <text evidence="7">The sequence shown here is derived from an EMBL/GenBank/DDBJ whole genome shotgun (WGS) entry which is preliminary data.</text>
</comment>
<dbReference type="GO" id="GO:0005737">
    <property type="term" value="C:cytoplasm"/>
    <property type="evidence" value="ECO:0007669"/>
    <property type="project" value="TreeGrafter"/>
</dbReference>